<comment type="caution">
    <text evidence="5">The sequence shown here is derived from an EMBL/GenBank/DDBJ whole genome shotgun (WGS) entry which is preliminary data.</text>
</comment>
<dbReference type="Gene3D" id="1.25.40.10">
    <property type="entry name" value="Tetratricopeptide repeat domain"/>
    <property type="match status" value="1"/>
</dbReference>
<protein>
    <submittedName>
        <fullName evidence="5">LuxR C-terminal-related transcriptional regulator</fullName>
    </submittedName>
</protein>
<dbReference type="InterPro" id="IPR019734">
    <property type="entry name" value="TPR_rpt"/>
</dbReference>
<dbReference type="InterPro" id="IPR016032">
    <property type="entry name" value="Sig_transdc_resp-reg_C-effctor"/>
</dbReference>
<keyword evidence="2" id="KW-0238">DNA-binding</keyword>
<keyword evidence="3" id="KW-0804">Transcription</keyword>
<dbReference type="InterPro" id="IPR000792">
    <property type="entry name" value="Tscrpt_reg_LuxR_C"/>
</dbReference>
<evidence type="ECO:0000256" key="2">
    <source>
        <dbReference type="ARBA" id="ARBA00023125"/>
    </source>
</evidence>
<evidence type="ECO:0000313" key="5">
    <source>
        <dbReference type="EMBL" id="GAA1816938.1"/>
    </source>
</evidence>
<dbReference type="Pfam" id="PF00196">
    <property type="entry name" value="GerE"/>
    <property type="match status" value="1"/>
</dbReference>
<accession>A0ABN2MA14</accession>
<feature type="domain" description="HTH luxR-type" evidence="4">
    <location>
        <begin position="485"/>
        <end position="550"/>
    </location>
</feature>
<dbReference type="PROSITE" id="PS00622">
    <property type="entry name" value="HTH_LUXR_1"/>
    <property type="match status" value="1"/>
</dbReference>
<dbReference type="SMART" id="SM00421">
    <property type="entry name" value="HTH_LUXR"/>
    <property type="match status" value="1"/>
</dbReference>
<dbReference type="InterPro" id="IPR011990">
    <property type="entry name" value="TPR-like_helical_dom_sf"/>
</dbReference>
<dbReference type="Gene3D" id="1.10.10.10">
    <property type="entry name" value="Winged helix-like DNA-binding domain superfamily/Winged helix DNA-binding domain"/>
    <property type="match status" value="1"/>
</dbReference>
<organism evidence="5 6">
    <name type="scientific">Agromyces neolithicus</name>
    <dbReference type="NCBI Taxonomy" id="269420"/>
    <lineage>
        <taxon>Bacteria</taxon>
        <taxon>Bacillati</taxon>
        <taxon>Actinomycetota</taxon>
        <taxon>Actinomycetes</taxon>
        <taxon>Micrococcales</taxon>
        <taxon>Microbacteriaceae</taxon>
        <taxon>Agromyces</taxon>
    </lineage>
</organism>
<gene>
    <name evidence="5" type="ORF">GCM10009749_28490</name>
</gene>
<proteinExistence type="predicted"/>
<dbReference type="InterPro" id="IPR036388">
    <property type="entry name" value="WH-like_DNA-bd_sf"/>
</dbReference>
<dbReference type="SUPFAM" id="SSF46894">
    <property type="entry name" value="C-terminal effector domain of the bipartite response regulators"/>
    <property type="match status" value="1"/>
</dbReference>
<dbReference type="CDD" id="cd06170">
    <property type="entry name" value="LuxR_C_like"/>
    <property type="match status" value="1"/>
</dbReference>
<dbReference type="PROSITE" id="PS50043">
    <property type="entry name" value="HTH_LUXR_2"/>
    <property type="match status" value="1"/>
</dbReference>
<dbReference type="SUPFAM" id="SSF48452">
    <property type="entry name" value="TPR-like"/>
    <property type="match status" value="2"/>
</dbReference>
<dbReference type="EMBL" id="BAAANJ010000015">
    <property type="protein sequence ID" value="GAA1816938.1"/>
    <property type="molecule type" value="Genomic_DNA"/>
</dbReference>
<evidence type="ECO:0000256" key="1">
    <source>
        <dbReference type="ARBA" id="ARBA00023015"/>
    </source>
</evidence>
<dbReference type="PRINTS" id="PR00038">
    <property type="entry name" value="HTHLUXR"/>
</dbReference>
<reference evidence="5 6" key="1">
    <citation type="journal article" date="2019" name="Int. J. Syst. Evol. Microbiol.">
        <title>The Global Catalogue of Microorganisms (GCM) 10K type strain sequencing project: providing services to taxonomists for standard genome sequencing and annotation.</title>
        <authorList>
            <consortium name="The Broad Institute Genomics Platform"/>
            <consortium name="The Broad Institute Genome Sequencing Center for Infectious Disease"/>
            <person name="Wu L."/>
            <person name="Ma J."/>
        </authorList>
    </citation>
    <scope>NUCLEOTIDE SEQUENCE [LARGE SCALE GENOMIC DNA]</scope>
    <source>
        <strain evidence="5 6">JCM 14322</strain>
    </source>
</reference>
<dbReference type="Pfam" id="PF13181">
    <property type="entry name" value="TPR_8"/>
    <property type="match status" value="1"/>
</dbReference>
<keyword evidence="6" id="KW-1185">Reference proteome</keyword>
<evidence type="ECO:0000259" key="4">
    <source>
        <dbReference type="PROSITE" id="PS50043"/>
    </source>
</evidence>
<dbReference type="PANTHER" id="PTHR44688:SF16">
    <property type="entry name" value="DNA-BINDING TRANSCRIPTIONAL ACTIVATOR DEVR_DOSR"/>
    <property type="match status" value="1"/>
</dbReference>
<evidence type="ECO:0000313" key="6">
    <source>
        <dbReference type="Proteomes" id="UP001500002"/>
    </source>
</evidence>
<keyword evidence="1" id="KW-0805">Transcription regulation</keyword>
<name>A0ABN2MA14_9MICO</name>
<evidence type="ECO:0000256" key="3">
    <source>
        <dbReference type="ARBA" id="ARBA00023163"/>
    </source>
</evidence>
<dbReference type="Proteomes" id="UP001500002">
    <property type="component" value="Unassembled WGS sequence"/>
</dbReference>
<dbReference type="PANTHER" id="PTHR44688">
    <property type="entry name" value="DNA-BINDING TRANSCRIPTIONAL ACTIVATOR DEVR_DOSR"/>
    <property type="match status" value="1"/>
</dbReference>
<sequence>MRETAVSNAASELAEARAAHRGFRWDDACAGFLAATALEELTVEDLEMLAECAQLSGRHEAAAAALDRAFALRVAAGQMDAASMDAFWLWNAYLLDGEMARANGWLARLREVAGGYGTEPAWLLVATAYGCFATGRYDDARALLAPARAQGRERADADLDAFATMLTGRAWLNAGATHEGLERLDEAMLRVTAGETSPRTTASLFCASIANAELEAHDLARGQEWERALEAWMSTLPAPTLSGPFLANCQVYRAVLQRRRGEWSAARHELVTAVDELTGGHGARLAGHACYELGETLRLLGEYADAEFAYRRASSLGATVQPGLGLMRLAQGDVKAAAAGVRRALSETERPQDRCGLLPAHITIMLAAGEPAEAVAAVDEMGLYAHAFGTTLVRVEHLRAMGEVALADGRASSALAPLRRAAEGWRELAAPYETAVTSVLLATAYRAVGDEEGAQFELEAATATFAQLGAAPDLARARALLAGSTARSAHGLTRREAQVLQLVAEGITNHMIATELLLSERTVQRHVSNIFVKLGVSSRTQAATFALEHDLVRRSHG</sequence>